<dbReference type="EMBL" id="QWDE01000002">
    <property type="protein sequence ID" value="RFZ82664.1"/>
    <property type="molecule type" value="Genomic_DNA"/>
</dbReference>
<proteinExistence type="predicted"/>
<organism evidence="1 2">
    <name type="scientific">Mucilaginibacter terrenus</name>
    <dbReference type="NCBI Taxonomy" id="2482727"/>
    <lineage>
        <taxon>Bacteria</taxon>
        <taxon>Pseudomonadati</taxon>
        <taxon>Bacteroidota</taxon>
        <taxon>Sphingobacteriia</taxon>
        <taxon>Sphingobacteriales</taxon>
        <taxon>Sphingobacteriaceae</taxon>
        <taxon>Mucilaginibacter</taxon>
    </lineage>
</organism>
<comment type="caution">
    <text evidence="1">The sequence shown here is derived from an EMBL/GenBank/DDBJ whole genome shotgun (WGS) entry which is preliminary data.</text>
</comment>
<gene>
    <name evidence="1" type="primary">mobC</name>
    <name evidence="1" type="ORF">DYU05_10795</name>
</gene>
<dbReference type="InterPro" id="IPR053842">
    <property type="entry name" value="NikA-like"/>
</dbReference>
<reference evidence="1 2" key="1">
    <citation type="submission" date="2018-08" db="EMBL/GenBank/DDBJ databases">
        <title>Mucilaginibacter terrae sp. nov., isolated from manganese diggings.</title>
        <authorList>
            <person name="Huang Y."/>
            <person name="Zhou Z."/>
        </authorList>
    </citation>
    <scope>NUCLEOTIDE SEQUENCE [LARGE SCALE GENOMIC DNA]</scope>
    <source>
        <strain evidence="1 2">ZH6</strain>
    </source>
</reference>
<dbReference type="Proteomes" id="UP000260823">
    <property type="component" value="Unassembled WGS sequence"/>
</dbReference>
<protein>
    <submittedName>
        <fullName evidence="1">Plasmid mobilization relaxosome protein MobC</fullName>
    </submittedName>
</protein>
<sequence>MFLYYRNACHKRIFLNPSFASNQCSKMARPKKEKEHKLSKVLVVRLTESELRQLEQFSIMCRQHVSVMVRKRLFSGNYPKALPPKITVQLYAELNRIGVNLNQLTRQVNSGKLAVGLLQVLNALFAQQQTIIKHLLDDRG</sequence>
<dbReference type="Pfam" id="PF21983">
    <property type="entry name" value="NikA-like"/>
    <property type="match status" value="1"/>
</dbReference>
<evidence type="ECO:0000313" key="2">
    <source>
        <dbReference type="Proteomes" id="UP000260823"/>
    </source>
</evidence>
<dbReference type="OrthoDB" id="681025at2"/>
<dbReference type="AlphaFoldDB" id="A0A3E2NNV0"/>
<accession>A0A3E2NNV0</accession>
<keyword evidence="2" id="KW-1185">Reference proteome</keyword>
<evidence type="ECO:0000313" key="1">
    <source>
        <dbReference type="EMBL" id="RFZ82664.1"/>
    </source>
</evidence>
<name>A0A3E2NNV0_9SPHI</name>